<name>A0A9D4FU57_DREPO</name>
<proteinExistence type="predicted"/>
<dbReference type="AlphaFoldDB" id="A0A9D4FU57"/>
<keyword evidence="2" id="KW-1185">Reference proteome</keyword>
<comment type="caution">
    <text evidence="1">The sequence shown here is derived from an EMBL/GenBank/DDBJ whole genome shotgun (WGS) entry which is preliminary data.</text>
</comment>
<reference evidence="1" key="1">
    <citation type="journal article" date="2019" name="bioRxiv">
        <title>The Genome of the Zebra Mussel, Dreissena polymorpha: A Resource for Invasive Species Research.</title>
        <authorList>
            <person name="McCartney M.A."/>
            <person name="Auch B."/>
            <person name="Kono T."/>
            <person name="Mallez S."/>
            <person name="Zhang Y."/>
            <person name="Obille A."/>
            <person name="Becker A."/>
            <person name="Abrahante J.E."/>
            <person name="Garbe J."/>
            <person name="Badalamenti J.P."/>
            <person name="Herman A."/>
            <person name="Mangelson H."/>
            <person name="Liachko I."/>
            <person name="Sullivan S."/>
            <person name="Sone E.D."/>
            <person name="Koren S."/>
            <person name="Silverstein K.A.T."/>
            <person name="Beckman K.B."/>
            <person name="Gohl D.M."/>
        </authorList>
    </citation>
    <scope>NUCLEOTIDE SEQUENCE</scope>
    <source>
        <strain evidence="1">Duluth1</strain>
        <tissue evidence="1">Whole animal</tissue>
    </source>
</reference>
<dbReference type="EMBL" id="JAIWYP010000007">
    <property type="protein sequence ID" value="KAH3803278.1"/>
    <property type="molecule type" value="Genomic_DNA"/>
</dbReference>
<reference evidence="1" key="2">
    <citation type="submission" date="2020-11" db="EMBL/GenBank/DDBJ databases">
        <authorList>
            <person name="McCartney M.A."/>
            <person name="Auch B."/>
            <person name="Kono T."/>
            <person name="Mallez S."/>
            <person name="Becker A."/>
            <person name="Gohl D.M."/>
            <person name="Silverstein K.A.T."/>
            <person name="Koren S."/>
            <person name="Bechman K.B."/>
            <person name="Herman A."/>
            <person name="Abrahante J.E."/>
            <person name="Garbe J."/>
        </authorList>
    </citation>
    <scope>NUCLEOTIDE SEQUENCE</scope>
    <source>
        <strain evidence="1">Duluth1</strain>
        <tissue evidence="1">Whole animal</tissue>
    </source>
</reference>
<protein>
    <submittedName>
        <fullName evidence="1">Uncharacterized protein</fullName>
    </submittedName>
</protein>
<evidence type="ECO:0000313" key="2">
    <source>
        <dbReference type="Proteomes" id="UP000828390"/>
    </source>
</evidence>
<dbReference type="Proteomes" id="UP000828390">
    <property type="component" value="Unassembled WGS sequence"/>
</dbReference>
<evidence type="ECO:0000313" key="1">
    <source>
        <dbReference type="EMBL" id="KAH3803278.1"/>
    </source>
</evidence>
<accession>A0A9D4FU57</accession>
<gene>
    <name evidence="1" type="ORF">DPMN_156981</name>
</gene>
<sequence>MTNTLMLNSAYLIPKKKKCDQKSDNKSINIFNLGQDSIGTNVLTKFHEDLPIHFHFDCTKNVTSRVLTRKNACPLLKILDKTGHTDTSRSTLNVIVKTECHCVN</sequence>
<organism evidence="1 2">
    <name type="scientific">Dreissena polymorpha</name>
    <name type="common">Zebra mussel</name>
    <name type="synonym">Mytilus polymorpha</name>
    <dbReference type="NCBI Taxonomy" id="45954"/>
    <lineage>
        <taxon>Eukaryota</taxon>
        <taxon>Metazoa</taxon>
        <taxon>Spiralia</taxon>
        <taxon>Lophotrochozoa</taxon>
        <taxon>Mollusca</taxon>
        <taxon>Bivalvia</taxon>
        <taxon>Autobranchia</taxon>
        <taxon>Heteroconchia</taxon>
        <taxon>Euheterodonta</taxon>
        <taxon>Imparidentia</taxon>
        <taxon>Neoheterodontei</taxon>
        <taxon>Myida</taxon>
        <taxon>Dreissenoidea</taxon>
        <taxon>Dreissenidae</taxon>
        <taxon>Dreissena</taxon>
    </lineage>
</organism>